<gene>
    <name evidence="1" type="ORF">LH706_24760</name>
</gene>
<protein>
    <submittedName>
        <fullName evidence="1">Uncharacterized protein</fullName>
    </submittedName>
</protein>
<evidence type="ECO:0000313" key="1">
    <source>
        <dbReference type="EMBL" id="UZF17182.1"/>
    </source>
</evidence>
<reference evidence="1" key="1">
    <citation type="submission" date="2021-10" db="EMBL/GenBank/DDBJ databases">
        <title>Complete genome sequences of five Ralstonia solancearum strains isolated from sunflower.</title>
        <authorList>
            <person name="She X."/>
            <person name="He Z."/>
        </authorList>
    </citation>
    <scope>NUCLEOTIDE SEQUENCE</scope>
    <source>
        <strain evidence="1">RS638</strain>
    </source>
</reference>
<name>A0ABY6NJ06_RALSL</name>
<accession>A0ABY6NJ06</accession>
<geneLocation type="plasmid" evidence="1">
    <name>p1</name>
</geneLocation>
<keyword evidence="1" id="KW-0614">Plasmid</keyword>
<sequence length="142" mass="16206">MFSLYALLGKNSPPMTNASLAIDLNQYFRNETDFSLKFERLPFAKHDTLALRWGSWLVRVSYEEGDHVKADSATIQAWLGKRSPTDLSTIDRRVRVVFGADEDRVYTNQIIYLMDFLREIEDCVVVDPGKRGGVRISVFKAG</sequence>
<dbReference type="EMBL" id="CP085044">
    <property type="protein sequence ID" value="UZF17182.1"/>
    <property type="molecule type" value="Genomic_DNA"/>
</dbReference>
<organism evidence="1">
    <name type="scientific">Ralstonia solanacearum</name>
    <name type="common">Pseudomonas solanacearum</name>
    <dbReference type="NCBI Taxonomy" id="305"/>
    <lineage>
        <taxon>Bacteria</taxon>
        <taxon>Pseudomonadati</taxon>
        <taxon>Pseudomonadota</taxon>
        <taxon>Betaproteobacteria</taxon>
        <taxon>Burkholderiales</taxon>
        <taxon>Burkholderiaceae</taxon>
        <taxon>Ralstonia</taxon>
        <taxon>Ralstonia solanacearum species complex</taxon>
    </lineage>
</organism>
<proteinExistence type="predicted"/>